<dbReference type="EMBL" id="QUQO01000001">
    <property type="protein sequence ID" value="RFB06157.1"/>
    <property type="molecule type" value="Genomic_DNA"/>
</dbReference>
<comment type="caution">
    <text evidence="2">The sequence shown here is derived from an EMBL/GenBank/DDBJ whole genome shotgun (WGS) entry which is preliminary data.</text>
</comment>
<evidence type="ECO:0000256" key="1">
    <source>
        <dbReference type="SAM" id="Phobius"/>
    </source>
</evidence>
<proteinExistence type="predicted"/>
<feature type="transmembrane region" description="Helical" evidence="1">
    <location>
        <begin position="12"/>
        <end position="31"/>
    </location>
</feature>
<gene>
    <name evidence="2" type="ORF">DX908_13300</name>
</gene>
<dbReference type="InParanoid" id="A0A371RL37"/>
<dbReference type="AlphaFoldDB" id="A0A371RL37"/>
<keyword evidence="1" id="KW-0472">Membrane</keyword>
<feature type="transmembrane region" description="Helical" evidence="1">
    <location>
        <begin position="37"/>
        <end position="60"/>
    </location>
</feature>
<organism evidence="2 3">
    <name type="scientific">Parvularcula marina</name>
    <dbReference type="NCBI Taxonomy" id="2292771"/>
    <lineage>
        <taxon>Bacteria</taxon>
        <taxon>Pseudomonadati</taxon>
        <taxon>Pseudomonadota</taxon>
        <taxon>Alphaproteobacteria</taxon>
        <taxon>Parvularculales</taxon>
        <taxon>Parvularculaceae</taxon>
        <taxon>Parvularcula</taxon>
    </lineage>
</organism>
<sequence length="79" mass="8592">MKHIIFDILPSTILVASEASIAGFTVVWLGLSPFLAPLVWAWAAMMFGMVTAIVVGGIFFRQAFRVAVAEEELSASFDE</sequence>
<dbReference type="Proteomes" id="UP000264589">
    <property type="component" value="Unassembled WGS sequence"/>
</dbReference>
<keyword evidence="1" id="KW-1133">Transmembrane helix</keyword>
<keyword evidence="3" id="KW-1185">Reference proteome</keyword>
<protein>
    <submittedName>
        <fullName evidence="2">Uncharacterized protein</fullName>
    </submittedName>
</protein>
<dbReference type="RefSeq" id="WP_116392790.1">
    <property type="nucleotide sequence ID" value="NZ_CAXQPM010000004.1"/>
</dbReference>
<reference evidence="2 3" key="1">
    <citation type="submission" date="2018-08" db="EMBL/GenBank/DDBJ databases">
        <title>Parvularcula sp. SM1705, isolated from surface water of the South Sea China.</title>
        <authorList>
            <person name="Sun L."/>
        </authorList>
    </citation>
    <scope>NUCLEOTIDE SEQUENCE [LARGE SCALE GENOMIC DNA]</scope>
    <source>
        <strain evidence="2 3">SM1705</strain>
    </source>
</reference>
<evidence type="ECO:0000313" key="2">
    <source>
        <dbReference type="EMBL" id="RFB06157.1"/>
    </source>
</evidence>
<evidence type="ECO:0000313" key="3">
    <source>
        <dbReference type="Proteomes" id="UP000264589"/>
    </source>
</evidence>
<name>A0A371RL37_9PROT</name>
<accession>A0A371RL37</accession>
<keyword evidence="1" id="KW-0812">Transmembrane</keyword>